<reference evidence="2 3" key="1">
    <citation type="journal article" date="2012" name="Science">
        <title>The Paleozoic origin of enzymatic lignin decomposition reconstructed from 31 fungal genomes.</title>
        <authorList>
            <person name="Floudas D."/>
            <person name="Binder M."/>
            <person name="Riley R."/>
            <person name="Barry K."/>
            <person name="Blanchette R.A."/>
            <person name="Henrissat B."/>
            <person name="Martinez A.T."/>
            <person name="Otillar R."/>
            <person name="Spatafora J.W."/>
            <person name="Yadav J.S."/>
            <person name="Aerts A."/>
            <person name="Benoit I."/>
            <person name="Boyd A."/>
            <person name="Carlson A."/>
            <person name="Copeland A."/>
            <person name="Coutinho P.M."/>
            <person name="de Vries R.P."/>
            <person name="Ferreira P."/>
            <person name="Findley K."/>
            <person name="Foster B."/>
            <person name="Gaskell J."/>
            <person name="Glotzer D."/>
            <person name="Gorecki P."/>
            <person name="Heitman J."/>
            <person name="Hesse C."/>
            <person name="Hori C."/>
            <person name="Igarashi K."/>
            <person name="Jurgens J.A."/>
            <person name="Kallen N."/>
            <person name="Kersten P."/>
            <person name="Kohler A."/>
            <person name="Kuees U."/>
            <person name="Kumar T.K.A."/>
            <person name="Kuo A."/>
            <person name="LaButti K."/>
            <person name="Larrondo L.F."/>
            <person name="Lindquist E."/>
            <person name="Ling A."/>
            <person name="Lombard V."/>
            <person name="Lucas S."/>
            <person name="Lundell T."/>
            <person name="Martin R."/>
            <person name="McLaughlin D.J."/>
            <person name="Morgenstern I."/>
            <person name="Morin E."/>
            <person name="Murat C."/>
            <person name="Nagy L.G."/>
            <person name="Nolan M."/>
            <person name="Ohm R.A."/>
            <person name="Patyshakuliyeva A."/>
            <person name="Rokas A."/>
            <person name="Ruiz-Duenas F.J."/>
            <person name="Sabat G."/>
            <person name="Salamov A."/>
            <person name="Samejima M."/>
            <person name="Schmutz J."/>
            <person name="Slot J.C."/>
            <person name="St John F."/>
            <person name="Stenlid J."/>
            <person name="Sun H."/>
            <person name="Sun S."/>
            <person name="Syed K."/>
            <person name="Tsang A."/>
            <person name="Wiebenga A."/>
            <person name="Young D."/>
            <person name="Pisabarro A."/>
            <person name="Eastwood D.C."/>
            <person name="Martin F."/>
            <person name="Cullen D."/>
            <person name="Grigoriev I.V."/>
            <person name="Hibbett D.S."/>
        </authorList>
    </citation>
    <scope>NUCLEOTIDE SEQUENCE</scope>
    <source>
        <strain evidence="3">FP-58527</strain>
    </source>
</reference>
<keyword evidence="1" id="KW-1133">Transmembrane helix</keyword>
<evidence type="ECO:0000256" key="1">
    <source>
        <dbReference type="SAM" id="Phobius"/>
    </source>
</evidence>
<dbReference type="Proteomes" id="UP000015241">
    <property type="component" value="Unassembled WGS sequence"/>
</dbReference>
<dbReference type="OrthoDB" id="10553584at2759"/>
<evidence type="ECO:0000313" key="3">
    <source>
        <dbReference type="Proteomes" id="UP000015241"/>
    </source>
</evidence>
<keyword evidence="1" id="KW-0812">Transmembrane</keyword>
<dbReference type="EMBL" id="KE504152">
    <property type="protein sequence ID" value="EPT00047.1"/>
    <property type="molecule type" value="Genomic_DNA"/>
</dbReference>
<dbReference type="InParanoid" id="S8E4K8"/>
<gene>
    <name evidence="2" type="ORF">FOMPIDRAFT_1016759</name>
</gene>
<proteinExistence type="predicted"/>
<keyword evidence="1" id="KW-0472">Membrane</keyword>
<organism evidence="2 3">
    <name type="scientific">Fomitopsis schrenkii</name>
    <name type="common">Brown rot fungus</name>
    <dbReference type="NCBI Taxonomy" id="2126942"/>
    <lineage>
        <taxon>Eukaryota</taxon>
        <taxon>Fungi</taxon>
        <taxon>Dikarya</taxon>
        <taxon>Basidiomycota</taxon>
        <taxon>Agaricomycotina</taxon>
        <taxon>Agaricomycetes</taxon>
        <taxon>Polyporales</taxon>
        <taxon>Fomitopsis</taxon>
    </lineage>
</organism>
<feature type="transmembrane region" description="Helical" evidence="1">
    <location>
        <begin position="69"/>
        <end position="89"/>
    </location>
</feature>
<evidence type="ECO:0000313" key="2">
    <source>
        <dbReference type="EMBL" id="EPT00047.1"/>
    </source>
</evidence>
<accession>S8E4K8</accession>
<sequence length="445" mass="49069">MTYDFHSTQIIGKEALVATTLVRNNCVLAILTIFLHERINTAVDEIQHIVTRNVSVVSMLYYGMNSLTLVHLILYMAICWGPGCTYYCAYLSSVRSQHHPCRVISNIPDLIIPRSILPHMCAVKVADHHALALEIALRLSNVIAEVLVVAATWRATFVSARQLGSIKHSYGHTPLADLILRDGSVYFVSGSLLLSLNIAAVALWTKTDISLFFHTFSTIVLSRFFLNLRAAASVTLPPTMPSSLSFAHAVEEFGCSLRFVTDEKNALHAHPFRVLFCPTYDEPLPPSHHAAKKTFPSSVLYKAWGQYGTMSVPFTLALTKRDFGCLTCPSGPTSGISVIQMVHNQGKELRGHGKEGDWGSRRAHRAPEEIEGYVPSVQRAGSRIVDTEGHHCVVVADRSVDGIVRQIRVSKEKPAVVGSEVQAYNACVDEEVAARPVQLAKGWRM</sequence>
<keyword evidence="3" id="KW-1185">Reference proteome</keyword>
<feature type="transmembrane region" description="Helical" evidence="1">
    <location>
        <begin position="185"/>
        <end position="203"/>
    </location>
</feature>
<protein>
    <submittedName>
        <fullName evidence="2">Uncharacterized protein</fullName>
    </submittedName>
</protein>
<dbReference type="AlphaFoldDB" id="S8E4K8"/>
<dbReference type="HOGENOM" id="CLU_615441_0_0_1"/>
<name>S8E4K8_FOMSC</name>